<reference evidence="2 3" key="1">
    <citation type="submission" date="2023-12" db="EMBL/GenBank/DDBJ databases">
        <title>Friends and Foes: Symbiotic and Algicidal bacterial influence on Karenia brevis blooms.</title>
        <authorList>
            <person name="Fei C."/>
            <person name="Mohamed A.R."/>
            <person name="Booker A."/>
            <person name="Arshad M."/>
            <person name="Klass S."/>
            <person name="Ahn S."/>
            <person name="Gilbert P.M."/>
            <person name="Heil C.A."/>
            <person name="Martinez J.M."/>
            <person name="Amin S.A."/>
        </authorList>
    </citation>
    <scope>NUCLEOTIDE SEQUENCE [LARGE SCALE GENOMIC DNA]</scope>
    <source>
        <strain evidence="2 3">CE15</strain>
    </source>
</reference>
<evidence type="ECO:0000313" key="2">
    <source>
        <dbReference type="EMBL" id="MEI4550029.1"/>
    </source>
</evidence>
<keyword evidence="3" id="KW-1185">Reference proteome</keyword>
<feature type="transmembrane region" description="Helical" evidence="1">
    <location>
        <begin position="87"/>
        <end position="104"/>
    </location>
</feature>
<keyword evidence="1" id="KW-1133">Transmembrane helix</keyword>
<comment type="caution">
    <text evidence="2">The sequence shown here is derived from an EMBL/GenBank/DDBJ whole genome shotgun (WGS) entry which is preliminary data.</text>
</comment>
<name>A0ABU8ESS5_9GAMM</name>
<dbReference type="EMBL" id="JBAWKS010000001">
    <property type="protein sequence ID" value="MEI4550029.1"/>
    <property type="molecule type" value="Genomic_DNA"/>
</dbReference>
<dbReference type="RefSeq" id="WP_336435373.1">
    <property type="nucleotide sequence ID" value="NZ_JBAWKS010000001.1"/>
</dbReference>
<accession>A0ABU8ESS5</accession>
<dbReference type="Proteomes" id="UP001382455">
    <property type="component" value="Unassembled WGS sequence"/>
</dbReference>
<evidence type="ECO:0000313" key="3">
    <source>
        <dbReference type="Proteomes" id="UP001382455"/>
    </source>
</evidence>
<keyword evidence="1" id="KW-0812">Transmembrane</keyword>
<organism evidence="2 3">
    <name type="scientific">Pseudoalteromonas spongiae</name>
    <dbReference type="NCBI Taxonomy" id="298657"/>
    <lineage>
        <taxon>Bacteria</taxon>
        <taxon>Pseudomonadati</taxon>
        <taxon>Pseudomonadota</taxon>
        <taxon>Gammaproteobacteria</taxon>
        <taxon>Alteromonadales</taxon>
        <taxon>Pseudoalteromonadaceae</taxon>
        <taxon>Pseudoalteromonas</taxon>
    </lineage>
</organism>
<gene>
    <name evidence="2" type="ORF">WAE96_10175</name>
</gene>
<keyword evidence="1" id="KW-0472">Membrane</keyword>
<feature type="transmembrane region" description="Helical" evidence="1">
    <location>
        <begin position="61"/>
        <end position="80"/>
    </location>
</feature>
<feature type="transmembrane region" description="Helical" evidence="1">
    <location>
        <begin position="21"/>
        <end position="41"/>
    </location>
</feature>
<proteinExistence type="predicted"/>
<sequence>MSEQLSRQQNKIQPDWWSKTLAGAILGLFLSYGLVALFAWFGPDNLTTTLSNERALWRVQFNMWLITPIWLCVIAFVYLFKSGKVAWLKLGLANVFVYSVWVLLRSTL</sequence>
<evidence type="ECO:0000256" key="1">
    <source>
        <dbReference type="SAM" id="Phobius"/>
    </source>
</evidence>
<protein>
    <submittedName>
        <fullName evidence="2">Uncharacterized protein</fullName>
    </submittedName>
</protein>